<reference evidence="7 9" key="2">
    <citation type="submission" date="2016-10" db="EMBL/GenBank/DDBJ databases">
        <authorList>
            <person name="de Groot N.N."/>
        </authorList>
    </citation>
    <scope>NUCLEOTIDE SEQUENCE [LARGE SCALE GENOMIC DNA]</scope>
    <source>
        <strain evidence="7 9">DSM 2895</strain>
    </source>
</reference>
<evidence type="ECO:0000256" key="4">
    <source>
        <dbReference type="ARBA" id="ARBA00023136"/>
    </source>
</evidence>
<evidence type="ECO:0000313" key="8">
    <source>
        <dbReference type="Proteomes" id="UP000037269"/>
    </source>
</evidence>
<feature type="transmembrane region" description="Helical" evidence="5">
    <location>
        <begin position="157"/>
        <end position="177"/>
    </location>
</feature>
<sequence>MAWLIVLGFTLASSIDNLGVGISYGIRGIRISWLSNLLIAIICFLFSVTGILFGQWLSQVLPGIFPVLAGSFLLFIIGIRIILLTIPRKKKISKVVKENESPINSIKQVLKDPEKADIDKSGEIGWGEAIILGIALSANALTNGLGAGLLGLSPLTISLAAAIGSFLTVWAGVVFGYKVSSIRIGSFTLGQFGTIISGVMLLVIAVNFLF</sequence>
<keyword evidence="1" id="KW-1003">Cell membrane</keyword>
<proteinExistence type="predicted"/>
<dbReference type="InterPro" id="IPR003810">
    <property type="entry name" value="Mntp/YtaF"/>
</dbReference>
<dbReference type="OrthoDB" id="1679205at2"/>
<dbReference type="Pfam" id="PF02659">
    <property type="entry name" value="Mntp"/>
    <property type="match status" value="2"/>
</dbReference>
<keyword evidence="2 5" id="KW-0812">Transmembrane</keyword>
<dbReference type="EMBL" id="FNED01000033">
    <property type="protein sequence ID" value="SDJ94057.1"/>
    <property type="molecule type" value="Genomic_DNA"/>
</dbReference>
<dbReference type="EMBL" id="LGUG01000004">
    <property type="protein sequence ID" value="KON97064.1"/>
    <property type="molecule type" value="Genomic_DNA"/>
</dbReference>
<dbReference type="Proteomes" id="UP000037269">
    <property type="component" value="Unassembled WGS sequence"/>
</dbReference>
<dbReference type="AlphaFoldDB" id="A0A0D1UUX2"/>
<dbReference type="NCBIfam" id="TIGR02840">
    <property type="entry name" value="spore_YtaF"/>
    <property type="match status" value="1"/>
</dbReference>
<accession>A0A0D1UUX2</accession>
<evidence type="ECO:0000256" key="1">
    <source>
        <dbReference type="ARBA" id="ARBA00022475"/>
    </source>
</evidence>
<evidence type="ECO:0000313" key="9">
    <source>
        <dbReference type="Proteomes" id="UP000182836"/>
    </source>
</evidence>
<keyword evidence="4 5" id="KW-0472">Membrane</keyword>
<evidence type="ECO:0000313" key="7">
    <source>
        <dbReference type="EMBL" id="SDJ94057.1"/>
    </source>
</evidence>
<reference evidence="6 8" key="1">
    <citation type="submission" date="2015-07" db="EMBL/GenBank/DDBJ databases">
        <title>Fjat-14205 dsm 2895.</title>
        <authorList>
            <person name="Liu B."/>
            <person name="Wang J."/>
            <person name="Zhu Y."/>
            <person name="Liu G."/>
            <person name="Chen Q."/>
            <person name="Chen Z."/>
            <person name="Lan J."/>
            <person name="Che J."/>
            <person name="Ge C."/>
            <person name="Shi H."/>
            <person name="Pan Z."/>
            <person name="Liu X."/>
        </authorList>
    </citation>
    <scope>NUCLEOTIDE SEQUENCE [LARGE SCALE GENOMIC DNA]</scope>
    <source>
        <strain evidence="6 8">DSM 2895</strain>
    </source>
</reference>
<organism evidence="6 8">
    <name type="scientific">Aneurinibacillus migulanus</name>
    <name type="common">Bacillus migulanus</name>
    <dbReference type="NCBI Taxonomy" id="47500"/>
    <lineage>
        <taxon>Bacteria</taxon>
        <taxon>Bacillati</taxon>
        <taxon>Bacillota</taxon>
        <taxon>Bacilli</taxon>
        <taxon>Bacillales</taxon>
        <taxon>Paenibacillaceae</taxon>
        <taxon>Aneurinibacillus group</taxon>
        <taxon>Aneurinibacillus</taxon>
    </lineage>
</organism>
<evidence type="ECO:0000256" key="2">
    <source>
        <dbReference type="ARBA" id="ARBA00022692"/>
    </source>
</evidence>
<feature type="transmembrane region" description="Helical" evidence="5">
    <location>
        <begin position="189"/>
        <end position="209"/>
    </location>
</feature>
<dbReference type="RefSeq" id="WP_043068615.1">
    <property type="nucleotide sequence ID" value="NZ_BJOA01000114.1"/>
</dbReference>
<dbReference type="InterPro" id="IPR014205">
    <property type="entry name" value="Spore_YtaF"/>
</dbReference>
<feature type="transmembrane region" description="Helical" evidence="5">
    <location>
        <begin position="33"/>
        <end position="57"/>
    </location>
</feature>
<gene>
    <name evidence="6" type="ORF">AF333_17890</name>
    <name evidence="7" type="ORF">SAMN04487909_13325</name>
</gene>
<dbReference type="GeneID" id="42307037"/>
<dbReference type="PANTHER" id="PTHR35529">
    <property type="entry name" value="MANGANESE EFFLUX PUMP MNTP-RELATED"/>
    <property type="match status" value="1"/>
</dbReference>
<evidence type="ECO:0000313" key="6">
    <source>
        <dbReference type="EMBL" id="KON97064.1"/>
    </source>
</evidence>
<evidence type="ECO:0000256" key="3">
    <source>
        <dbReference type="ARBA" id="ARBA00022989"/>
    </source>
</evidence>
<dbReference type="PATRIC" id="fig|47500.8.peg.4206"/>
<keyword evidence="8" id="KW-1185">Reference proteome</keyword>
<dbReference type="PANTHER" id="PTHR35529:SF2">
    <property type="entry name" value="SPORULATION PROTEIN YTAF-RELATED"/>
    <property type="match status" value="1"/>
</dbReference>
<keyword evidence="3 5" id="KW-1133">Transmembrane helix</keyword>
<protein>
    <submittedName>
        <fullName evidence="6 7">Sporulation protein</fullName>
    </submittedName>
</protein>
<evidence type="ECO:0000256" key="5">
    <source>
        <dbReference type="SAM" id="Phobius"/>
    </source>
</evidence>
<dbReference type="STRING" id="47500.AF333_17890"/>
<feature type="transmembrane region" description="Helical" evidence="5">
    <location>
        <begin position="6"/>
        <end position="26"/>
    </location>
</feature>
<name>A0A0D1UUX2_ANEMI</name>
<feature type="transmembrane region" description="Helical" evidence="5">
    <location>
        <begin position="63"/>
        <end position="84"/>
    </location>
</feature>
<dbReference type="Proteomes" id="UP000182836">
    <property type="component" value="Unassembled WGS sequence"/>
</dbReference>
<feature type="transmembrane region" description="Helical" evidence="5">
    <location>
        <begin position="129"/>
        <end position="151"/>
    </location>
</feature>